<evidence type="ECO:0000256" key="3">
    <source>
        <dbReference type="ARBA" id="ARBA00022980"/>
    </source>
</evidence>
<dbReference type="PROSITE" id="PS01168">
    <property type="entry name" value="RIBOSOMAL_S27E"/>
    <property type="match status" value="1"/>
</dbReference>
<evidence type="ECO:0000313" key="7">
    <source>
        <dbReference type="EMBL" id="ALS05237.1"/>
    </source>
</evidence>
<evidence type="ECO:0000256" key="4">
    <source>
        <dbReference type="ARBA" id="ARBA00023274"/>
    </source>
</evidence>
<dbReference type="PANTHER" id="PTHR11594">
    <property type="entry name" value="40S RIBOSOMAL PROTEIN S27"/>
    <property type="match status" value="1"/>
</dbReference>
<dbReference type="GO" id="GO:0006412">
    <property type="term" value="P:translation"/>
    <property type="evidence" value="ECO:0007669"/>
    <property type="project" value="InterPro"/>
</dbReference>
<keyword evidence="2 5" id="KW-0862">Zinc</keyword>
<evidence type="ECO:0000256" key="6">
    <source>
        <dbReference type="SAM" id="MobiDB-lite"/>
    </source>
</evidence>
<dbReference type="InterPro" id="IPR011332">
    <property type="entry name" value="Ribosomal_zn-bd"/>
</dbReference>
<dbReference type="AlphaFoldDB" id="A0A0U2V890"/>
<reference evidence="7" key="1">
    <citation type="journal article" date="2015" name="Sci. Rep.">
        <title>Spliced leader RNA trans-splicing discovered in copepods.</title>
        <authorList>
            <person name="Yang F."/>
            <person name="Xu D."/>
            <person name="Zhuang Y."/>
            <person name="Yi X."/>
            <person name="Huang Y."/>
            <person name="Chen H."/>
            <person name="Lin S."/>
            <person name="Campbell D.A."/>
            <person name="Sturm N.R."/>
            <person name="Liu G."/>
            <person name="Zhang H."/>
        </authorList>
    </citation>
    <scope>NUCLEOTIDE SEQUENCE</scope>
</reference>
<organism evidence="7">
    <name type="scientific">Tortanus dextrilobatus</name>
    <dbReference type="NCBI Taxonomy" id="207953"/>
    <lineage>
        <taxon>Eukaryota</taxon>
        <taxon>Metazoa</taxon>
        <taxon>Ecdysozoa</taxon>
        <taxon>Arthropoda</taxon>
        <taxon>Crustacea</taxon>
        <taxon>Multicrustacea</taxon>
        <taxon>Hexanauplia</taxon>
        <taxon>Copepoda</taxon>
        <taxon>Calanoida</taxon>
        <taxon>Tortanidae</taxon>
        <taxon>Tortanus</taxon>
    </lineage>
</organism>
<comment type="similarity">
    <text evidence="1 5">Belongs to the eukaryotic ribosomal protein eS27 family.</text>
</comment>
<comment type="cofactor">
    <cofactor evidence="5">
        <name>Zn(2+)</name>
        <dbReference type="ChEBI" id="CHEBI:29105"/>
    </cofactor>
    <text evidence="5">Binds 1 zinc ion per subunit.</text>
</comment>
<dbReference type="SUPFAM" id="SSF57829">
    <property type="entry name" value="Zn-binding ribosomal proteins"/>
    <property type="match status" value="1"/>
</dbReference>
<proteinExistence type="evidence at transcript level"/>
<evidence type="ECO:0000256" key="2">
    <source>
        <dbReference type="ARBA" id="ARBA00022833"/>
    </source>
</evidence>
<keyword evidence="4 5" id="KW-0687">Ribonucleoprotein</keyword>
<dbReference type="Gene3D" id="2.20.25.100">
    <property type="entry name" value="Zn-binding ribosomal proteins"/>
    <property type="match status" value="1"/>
</dbReference>
<keyword evidence="5" id="KW-0863">Zinc-finger</keyword>
<dbReference type="GO" id="GO:0008270">
    <property type="term" value="F:zinc ion binding"/>
    <property type="evidence" value="ECO:0007669"/>
    <property type="project" value="UniProtKB-KW"/>
</dbReference>
<sequence length="84" mass="9139">MPLARDLLPPPPFEGKRKPKLKRLVPPPNSYFMDVKCQGCVKIPTVFSPAPTVVVCAGCSTVLCRPSGGKALLVEGCSFRKKQR</sequence>
<keyword evidence="5" id="KW-0479">Metal-binding</keyword>
<dbReference type="InterPro" id="IPR000592">
    <property type="entry name" value="Ribosomal_eS27"/>
</dbReference>
<keyword evidence="3 5" id="KW-0689">Ribosomal protein</keyword>
<evidence type="ECO:0000256" key="5">
    <source>
        <dbReference type="RuleBase" id="RU000671"/>
    </source>
</evidence>
<dbReference type="GO" id="GO:0003735">
    <property type="term" value="F:structural constituent of ribosome"/>
    <property type="evidence" value="ECO:0007669"/>
    <property type="project" value="InterPro"/>
</dbReference>
<dbReference type="HAMAP" id="MF_00371">
    <property type="entry name" value="Ribosomal_eS27"/>
    <property type="match status" value="1"/>
</dbReference>
<accession>A0A0U2V890</accession>
<evidence type="ECO:0000256" key="1">
    <source>
        <dbReference type="ARBA" id="ARBA00010919"/>
    </source>
</evidence>
<dbReference type="Pfam" id="PF01667">
    <property type="entry name" value="Ribosomal_S27e"/>
    <property type="match status" value="1"/>
</dbReference>
<dbReference type="GO" id="GO:1990904">
    <property type="term" value="C:ribonucleoprotein complex"/>
    <property type="evidence" value="ECO:0007669"/>
    <property type="project" value="UniProtKB-KW"/>
</dbReference>
<name>A0A0U2V890_9MAXI</name>
<dbReference type="FunFam" id="2.20.25.100:FF:000001">
    <property type="entry name" value="40S ribosomal protein S27"/>
    <property type="match status" value="1"/>
</dbReference>
<dbReference type="InterPro" id="IPR023407">
    <property type="entry name" value="Ribosomal_eS27_Zn-bd_dom_sf"/>
</dbReference>
<protein>
    <recommendedName>
        <fullName evidence="5">40S ribosomal protein S27</fullName>
    </recommendedName>
</protein>
<dbReference type="GO" id="GO:0005840">
    <property type="term" value="C:ribosome"/>
    <property type="evidence" value="ECO:0007669"/>
    <property type="project" value="UniProtKB-KW"/>
</dbReference>
<feature type="region of interest" description="Disordered" evidence="6">
    <location>
        <begin position="1"/>
        <end position="22"/>
    </location>
</feature>
<dbReference type="EMBL" id="KT755403">
    <property type="protein sequence ID" value="ALS05237.1"/>
    <property type="molecule type" value="mRNA"/>
</dbReference>